<feature type="modified residue" description="4-aspartylphosphate" evidence="6">
    <location>
        <position position="68"/>
    </location>
</feature>
<dbReference type="InterPro" id="IPR036388">
    <property type="entry name" value="WH-like_DNA-bd_sf"/>
</dbReference>
<dbReference type="PROSITE" id="PS50110">
    <property type="entry name" value="RESPONSE_REGULATORY"/>
    <property type="match status" value="1"/>
</dbReference>
<dbReference type="Proteomes" id="UP000587462">
    <property type="component" value="Unassembled WGS sequence"/>
</dbReference>
<dbReference type="PANTHER" id="PTHR48111">
    <property type="entry name" value="REGULATOR OF RPOS"/>
    <property type="match status" value="1"/>
</dbReference>
<evidence type="ECO:0000256" key="1">
    <source>
        <dbReference type="ARBA" id="ARBA00022553"/>
    </source>
</evidence>
<sequence>MISGEACPQHGQEGVVPVRILVVEDEPKMRTLLRRALTEEGYAVDTADDGPQALSIAQVAAFDAIVLDIMLPGLDGFEVCAQLRRHGQRVPVLMLTARDAVADRVAGLDGGADDYLTKPFSLDELLARLRALIRRGPAERPPVLEAGDLRLDPATRQVRRGRTGITLTAKEYALLEALLRRPGTVLTRDMLVEQCWDFATSPYSNVVDVHIRSLRDKIDRPFGTTAIETVRGAGYRLRRDGGRPTTPPAPS</sequence>
<dbReference type="SMART" id="SM00448">
    <property type="entry name" value="REC"/>
    <property type="match status" value="1"/>
</dbReference>
<feature type="DNA-binding region" description="OmpR/PhoB-type" evidence="7">
    <location>
        <begin position="141"/>
        <end position="239"/>
    </location>
</feature>
<proteinExistence type="predicted"/>
<dbReference type="Gene3D" id="1.10.10.10">
    <property type="entry name" value="Winged helix-like DNA-binding domain superfamily/Winged helix DNA-binding domain"/>
    <property type="match status" value="1"/>
</dbReference>
<keyword evidence="3" id="KW-0805">Transcription regulation</keyword>
<dbReference type="FunFam" id="1.10.10.10:FF:000005">
    <property type="entry name" value="Two-component system response regulator"/>
    <property type="match status" value="1"/>
</dbReference>
<dbReference type="Pfam" id="PF00486">
    <property type="entry name" value="Trans_reg_C"/>
    <property type="match status" value="1"/>
</dbReference>
<organism evidence="10 11">
    <name type="scientific">Streptomyces morookaense</name>
    <name type="common">Streptoverticillium morookaense</name>
    <dbReference type="NCBI Taxonomy" id="1970"/>
    <lineage>
        <taxon>Bacteria</taxon>
        <taxon>Bacillati</taxon>
        <taxon>Actinomycetota</taxon>
        <taxon>Actinomycetes</taxon>
        <taxon>Kitasatosporales</taxon>
        <taxon>Streptomycetaceae</taxon>
        <taxon>Streptomyces</taxon>
    </lineage>
</organism>
<evidence type="ECO:0000256" key="5">
    <source>
        <dbReference type="ARBA" id="ARBA00023163"/>
    </source>
</evidence>
<dbReference type="FunFam" id="3.40.50.2300:FF:000001">
    <property type="entry name" value="DNA-binding response regulator PhoB"/>
    <property type="match status" value="1"/>
</dbReference>
<feature type="domain" description="OmpR/PhoB-type" evidence="9">
    <location>
        <begin position="141"/>
        <end position="239"/>
    </location>
</feature>
<dbReference type="SMART" id="SM00862">
    <property type="entry name" value="Trans_reg_C"/>
    <property type="match status" value="1"/>
</dbReference>
<evidence type="ECO:0000256" key="3">
    <source>
        <dbReference type="ARBA" id="ARBA00023015"/>
    </source>
</evidence>
<dbReference type="GO" id="GO:0005829">
    <property type="term" value="C:cytosol"/>
    <property type="evidence" value="ECO:0007669"/>
    <property type="project" value="TreeGrafter"/>
</dbReference>
<evidence type="ECO:0000256" key="6">
    <source>
        <dbReference type="PROSITE-ProRule" id="PRU00169"/>
    </source>
</evidence>
<evidence type="ECO:0000259" key="9">
    <source>
        <dbReference type="PROSITE" id="PS51755"/>
    </source>
</evidence>
<evidence type="ECO:0000313" key="10">
    <source>
        <dbReference type="EMBL" id="NVK81495.1"/>
    </source>
</evidence>
<dbReference type="GO" id="GO:0000976">
    <property type="term" value="F:transcription cis-regulatory region binding"/>
    <property type="evidence" value="ECO:0007669"/>
    <property type="project" value="TreeGrafter"/>
</dbReference>
<dbReference type="Pfam" id="PF00072">
    <property type="entry name" value="Response_reg"/>
    <property type="match status" value="1"/>
</dbReference>
<dbReference type="InterPro" id="IPR001867">
    <property type="entry name" value="OmpR/PhoB-type_DNA-bd"/>
</dbReference>
<evidence type="ECO:0000256" key="2">
    <source>
        <dbReference type="ARBA" id="ARBA00023012"/>
    </source>
</evidence>
<comment type="caution">
    <text evidence="10">The sequence shown here is derived from an EMBL/GenBank/DDBJ whole genome shotgun (WGS) entry which is preliminary data.</text>
</comment>
<keyword evidence="4 7" id="KW-0238">DNA-binding</keyword>
<evidence type="ECO:0000256" key="7">
    <source>
        <dbReference type="PROSITE-ProRule" id="PRU01091"/>
    </source>
</evidence>
<dbReference type="Gene3D" id="6.10.250.690">
    <property type="match status" value="1"/>
</dbReference>
<dbReference type="EMBL" id="JABBXF010000083">
    <property type="protein sequence ID" value="NVK81495.1"/>
    <property type="molecule type" value="Genomic_DNA"/>
</dbReference>
<dbReference type="GO" id="GO:0000156">
    <property type="term" value="F:phosphorelay response regulator activity"/>
    <property type="evidence" value="ECO:0007669"/>
    <property type="project" value="TreeGrafter"/>
</dbReference>
<evidence type="ECO:0000256" key="4">
    <source>
        <dbReference type="ARBA" id="ARBA00023125"/>
    </source>
</evidence>
<dbReference type="InterPro" id="IPR011006">
    <property type="entry name" value="CheY-like_superfamily"/>
</dbReference>
<dbReference type="GO" id="GO:0032993">
    <property type="term" value="C:protein-DNA complex"/>
    <property type="evidence" value="ECO:0007669"/>
    <property type="project" value="TreeGrafter"/>
</dbReference>
<dbReference type="AlphaFoldDB" id="A0A7Y7E9V3"/>
<dbReference type="CDD" id="cd19935">
    <property type="entry name" value="REC_OmpR_CusR-like"/>
    <property type="match status" value="1"/>
</dbReference>
<name>A0A7Y7E9V3_STRMO</name>
<dbReference type="CDD" id="cd00383">
    <property type="entry name" value="trans_reg_C"/>
    <property type="match status" value="1"/>
</dbReference>
<keyword evidence="1 6" id="KW-0597">Phosphoprotein</keyword>
<accession>A0A7Y7E9V3</accession>
<reference evidence="10 11" key="1">
    <citation type="submission" date="2020-04" db="EMBL/GenBank/DDBJ databases">
        <title>Draft Genome Sequence of Streptomyces morookaense DSM 40503, an 8-azaguanine-producing strain.</title>
        <authorList>
            <person name="Qi J."/>
            <person name="Gao J.-M."/>
        </authorList>
    </citation>
    <scope>NUCLEOTIDE SEQUENCE [LARGE SCALE GENOMIC DNA]</scope>
    <source>
        <strain evidence="10 11">DSM 40503</strain>
    </source>
</reference>
<dbReference type="GO" id="GO:0006355">
    <property type="term" value="P:regulation of DNA-templated transcription"/>
    <property type="evidence" value="ECO:0007669"/>
    <property type="project" value="InterPro"/>
</dbReference>
<evidence type="ECO:0000313" key="11">
    <source>
        <dbReference type="Proteomes" id="UP000587462"/>
    </source>
</evidence>
<keyword evidence="11" id="KW-1185">Reference proteome</keyword>
<dbReference type="InterPro" id="IPR001789">
    <property type="entry name" value="Sig_transdc_resp-reg_receiver"/>
</dbReference>
<protein>
    <submittedName>
        <fullName evidence="10">Response regulator transcription factor</fullName>
    </submittedName>
</protein>
<gene>
    <name evidence="10" type="ORF">HG542_28135</name>
</gene>
<dbReference type="SUPFAM" id="SSF52172">
    <property type="entry name" value="CheY-like"/>
    <property type="match status" value="1"/>
</dbReference>
<dbReference type="PANTHER" id="PTHR48111:SF28">
    <property type="entry name" value="TRANSCRIPTIONAL REGULATORY PROTEIN TCRX-RELATED"/>
    <property type="match status" value="1"/>
</dbReference>
<dbReference type="PROSITE" id="PS51755">
    <property type="entry name" value="OMPR_PHOB"/>
    <property type="match status" value="1"/>
</dbReference>
<feature type="domain" description="Response regulatory" evidence="8">
    <location>
        <begin position="19"/>
        <end position="133"/>
    </location>
</feature>
<keyword evidence="2" id="KW-0902">Two-component regulatory system</keyword>
<dbReference type="InterPro" id="IPR039420">
    <property type="entry name" value="WalR-like"/>
</dbReference>
<dbReference type="Gene3D" id="3.40.50.2300">
    <property type="match status" value="1"/>
</dbReference>
<evidence type="ECO:0000259" key="8">
    <source>
        <dbReference type="PROSITE" id="PS50110"/>
    </source>
</evidence>
<keyword evidence="5" id="KW-0804">Transcription</keyword>